<keyword evidence="5" id="KW-1185">Reference proteome</keyword>
<dbReference type="Gene3D" id="3.90.1200.10">
    <property type="match status" value="1"/>
</dbReference>
<dbReference type="PANTHER" id="PTHR21064">
    <property type="entry name" value="AMINOGLYCOSIDE PHOSPHOTRANSFERASE DOMAIN-CONTAINING PROTEIN-RELATED"/>
    <property type="match status" value="1"/>
</dbReference>
<accession>A0A972GYP3</accession>
<dbReference type="PANTHER" id="PTHR21064:SF6">
    <property type="entry name" value="AMINOGLYCOSIDE PHOSPHOTRANSFERASE DOMAIN-CONTAINING PROTEIN"/>
    <property type="match status" value="1"/>
</dbReference>
<protein>
    <submittedName>
        <fullName evidence="4">Phosphotransferase</fullName>
    </submittedName>
</protein>
<dbReference type="Proteomes" id="UP000641588">
    <property type="component" value="Unassembled WGS sequence"/>
</dbReference>
<dbReference type="InterPro" id="IPR002575">
    <property type="entry name" value="Aminoglycoside_PTrfase"/>
</dbReference>
<dbReference type="InterPro" id="IPR011009">
    <property type="entry name" value="Kinase-like_dom_sf"/>
</dbReference>
<name>A0A972GYP3_9BACL</name>
<evidence type="ECO:0000313" key="5">
    <source>
        <dbReference type="Proteomes" id="UP000641588"/>
    </source>
</evidence>
<gene>
    <name evidence="4" type="ORF">GC093_19065</name>
</gene>
<evidence type="ECO:0000313" key="4">
    <source>
        <dbReference type="EMBL" id="NOU95310.1"/>
    </source>
</evidence>
<evidence type="ECO:0000259" key="3">
    <source>
        <dbReference type="Pfam" id="PF01636"/>
    </source>
</evidence>
<evidence type="ECO:0000256" key="2">
    <source>
        <dbReference type="SAM" id="Coils"/>
    </source>
</evidence>
<proteinExistence type="inferred from homology"/>
<dbReference type="Pfam" id="PF01636">
    <property type="entry name" value="APH"/>
    <property type="match status" value="1"/>
</dbReference>
<keyword evidence="2" id="KW-0175">Coiled coil</keyword>
<sequence>MNLGVVFVAIDLDAQIYAALEQYFDDGKWNVDANESGVNNTTRFVSYGNYKFVMRIYENHADLDKVRFEYSILQKLQLSKLPFQIPKPVRALNGEYYTLMPTGKISILFEYLEGTRAVLTDKGHVTSIGSAMGALVTALAYINVGLEAAYEPYYDLYEIHPLVTREKLTEWLLSMQEGQYKKEAMLLETEINNLLNNLSNLKQLPVQLVHSDLVASNVLTKEDEVSAVLDFEFVTPDLRAMDAAVFINELIRYHSDRWELLEAFIKGYAETADLNTAEIKALPQLILLRSIVLCIHFLGRQWAGIDPPNDSEPYLDSFVKVHKWISLNQERILKLCYLCFEQEVSE</sequence>
<dbReference type="AlphaFoldDB" id="A0A972GYP3"/>
<organism evidence="4 5">
    <name type="scientific">Paenibacillus foliorum</name>
    <dbReference type="NCBI Taxonomy" id="2654974"/>
    <lineage>
        <taxon>Bacteria</taxon>
        <taxon>Bacillati</taxon>
        <taxon>Bacillota</taxon>
        <taxon>Bacilli</taxon>
        <taxon>Bacillales</taxon>
        <taxon>Paenibacillaceae</taxon>
        <taxon>Paenibacillus</taxon>
    </lineage>
</organism>
<evidence type="ECO:0000256" key="1">
    <source>
        <dbReference type="ARBA" id="ARBA00038240"/>
    </source>
</evidence>
<dbReference type="InterPro" id="IPR050249">
    <property type="entry name" value="Pseudomonas-type_ThrB"/>
</dbReference>
<dbReference type="Gene3D" id="3.30.200.20">
    <property type="entry name" value="Phosphorylase Kinase, domain 1"/>
    <property type="match status" value="1"/>
</dbReference>
<dbReference type="GO" id="GO:0019202">
    <property type="term" value="F:amino acid kinase activity"/>
    <property type="evidence" value="ECO:0007669"/>
    <property type="project" value="TreeGrafter"/>
</dbReference>
<comment type="caution">
    <text evidence="4">The sequence shown here is derived from an EMBL/GenBank/DDBJ whole genome shotgun (WGS) entry which is preliminary data.</text>
</comment>
<feature type="domain" description="Aminoglycoside phosphotransferase" evidence="3">
    <location>
        <begin position="34"/>
        <end position="269"/>
    </location>
</feature>
<reference evidence="4" key="1">
    <citation type="submission" date="2019-10" db="EMBL/GenBank/DDBJ databases">
        <title>Description of Paenibacillus glebae sp. nov.</title>
        <authorList>
            <person name="Carlier A."/>
            <person name="Qi S."/>
        </authorList>
    </citation>
    <scope>NUCLEOTIDE SEQUENCE</scope>
    <source>
        <strain evidence="4">LMG 31456</strain>
    </source>
</reference>
<dbReference type="EMBL" id="WHOD01000070">
    <property type="protein sequence ID" value="NOU95310.1"/>
    <property type="molecule type" value="Genomic_DNA"/>
</dbReference>
<comment type="similarity">
    <text evidence="1">Belongs to the pseudomonas-type ThrB family.</text>
</comment>
<dbReference type="SUPFAM" id="SSF56112">
    <property type="entry name" value="Protein kinase-like (PK-like)"/>
    <property type="match status" value="1"/>
</dbReference>
<feature type="coiled-coil region" evidence="2">
    <location>
        <begin position="177"/>
        <end position="204"/>
    </location>
</feature>